<dbReference type="InterPro" id="IPR036026">
    <property type="entry name" value="Seven-hairpin_glycosidases"/>
</dbReference>
<dbReference type="InterPro" id="IPR001382">
    <property type="entry name" value="Glyco_hydro_47"/>
</dbReference>
<sequence>LFFRFGIFLLFIKTLIRLEKIFLTIRLISHKMLKNICYSQIGIIIISLILINGTYETQGVRFYTKERILHLRENVRAMFHHAYEGYLQYADGYDELRPLTCDGVDTWGSYSLTLIDALDTLATMGNYTEFRRVVKIIESMDFDKDINVSVFETNIRILGGLLSAHMLSKQAGVQLEQGWPCQGPLLRLAEDVARRLLPAFDTATGMPYGTVNLRYGVPKGETPVTCTAGVGTFLVEFGSLSRLTGNSIYEDVALNAVYSLWGRRSGIGLFGNHIDVQTGRWTALDSGIGAGVDSFFEYLVKGAIMLNRPELMEMFHEARRHIDKYLKKEDWYIWAHMNKGHVTLPVFQSLEAFWPGVLSMFGDIAPAMRTLVKYSTVWRKYGFLPEFYNIPLGEASVNREVYPLRPELIESVMYLYRATKNQFLLELGEDIIQSIEFSAKTRCGYATIRNVVTHEKENRMESFFLSETTKYLYLLFDEENFLHNDGAVGDRLQTPHGDCAVNAGSYIFNTEAHPVDMSALYCCHDIHDDIFDGLDIGRFSDEALLKNERERLIAEREISEEYTCSQKLAEDTQEQQRQPKTLNTTTSDNKFKSVSIAPVDIDVFDEYDNPAGDLLVENFERVKSGRNQKAELVGTAEVVEHEPLSSNHLTVTDLTKFFAMKRDEFIHPELALHYVQGFMYNFTLDPPLISGLQLLHKNITAVLGIAAQKEYESRTRTVWELYELQQQYLANIELITRLDILAFDDNDIELLDRVLAALNHSGFESLELSDVGEDASLRVMVRQMSSLHTDYQQALLNTTAMQEFLLKILINGTSDKNRTYIPLLNNEEIRTLFEQNDDKEKYATQSLFAHVRRIVEFKKRLMETFDRLQKLMAENGVTKSPKSINSNEVKQFAKTQTEKHNILAAKNQNNEAKETAEEDGGGDSVWTQLVHTILRKTTNQRNQFNEALLHEKARMALQNYPTFRMTNSTAKVKTLNGYEVFTCDAPEFLDKFAYREYYP</sequence>
<comment type="cofactor">
    <cofactor evidence="7">
        <name>Ca(2+)</name>
        <dbReference type="ChEBI" id="CHEBI:29108"/>
    </cofactor>
</comment>
<dbReference type="Gene3D" id="1.50.10.10">
    <property type="match status" value="1"/>
</dbReference>
<organism evidence="10">
    <name type="scientific">Ceratitis capitata</name>
    <name type="common">Mediterranean fruit fly</name>
    <name type="synonym">Tephritis capitata</name>
    <dbReference type="NCBI Taxonomy" id="7213"/>
    <lineage>
        <taxon>Eukaryota</taxon>
        <taxon>Metazoa</taxon>
        <taxon>Ecdysozoa</taxon>
        <taxon>Arthropoda</taxon>
        <taxon>Hexapoda</taxon>
        <taxon>Insecta</taxon>
        <taxon>Pterygota</taxon>
        <taxon>Neoptera</taxon>
        <taxon>Endopterygota</taxon>
        <taxon>Diptera</taxon>
        <taxon>Brachycera</taxon>
        <taxon>Muscomorpha</taxon>
        <taxon>Tephritoidea</taxon>
        <taxon>Tephritidae</taxon>
        <taxon>Ceratitis</taxon>
        <taxon>Ceratitis</taxon>
    </lineage>
</organism>
<comment type="similarity">
    <text evidence="2 8">Belongs to the glycosyl hydrolase 47 family.</text>
</comment>
<feature type="region of interest" description="Disordered" evidence="9">
    <location>
        <begin position="565"/>
        <end position="587"/>
    </location>
</feature>
<dbReference type="SUPFAM" id="SSF48225">
    <property type="entry name" value="Seven-hairpin glycosidases"/>
    <property type="match status" value="1"/>
</dbReference>
<feature type="active site" evidence="6">
    <location>
        <position position="293"/>
    </location>
</feature>
<evidence type="ECO:0000256" key="9">
    <source>
        <dbReference type="SAM" id="MobiDB-lite"/>
    </source>
</evidence>
<evidence type="ECO:0000256" key="3">
    <source>
        <dbReference type="ARBA" id="ARBA00022824"/>
    </source>
</evidence>
<name>W8BU24_CERCA</name>
<protein>
    <recommendedName>
        <fullName evidence="8">alpha-1,2-Mannosidase</fullName>
        <ecNumber evidence="8">3.2.1.-</ecNumber>
    </recommendedName>
</protein>
<keyword evidence="4" id="KW-0325">Glycoprotein</keyword>
<feature type="binding site" evidence="7">
    <location>
        <position position="510"/>
    </location>
    <ligand>
        <name>Ca(2+)</name>
        <dbReference type="ChEBI" id="CHEBI:29108"/>
    </ligand>
</feature>
<dbReference type="FunFam" id="1.50.10.10:FF:000015">
    <property type="entry name" value="alpha-1,2-Mannosidase"/>
    <property type="match status" value="1"/>
</dbReference>
<evidence type="ECO:0000256" key="6">
    <source>
        <dbReference type="PIRSR" id="PIRSR601382-1"/>
    </source>
</evidence>
<evidence type="ECO:0000256" key="2">
    <source>
        <dbReference type="ARBA" id="ARBA00007658"/>
    </source>
</evidence>
<keyword evidence="8" id="KW-0378">Hydrolase</keyword>
<gene>
    <name evidence="10" type="primary">EDEM2</name>
</gene>
<dbReference type="GO" id="GO:0044322">
    <property type="term" value="C:endoplasmic reticulum quality control compartment"/>
    <property type="evidence" value="ECO:0007669"/>
    <property type="project" value="GOC"/>
</dbReference>
<feature type="active site" description="Proton donor" evidence="6">
    <location>
        <position position="386"/>
    </location>
</feature>
<dbReference type="Pfam" id="PF01532">
    <property type="entry name" value="Glyco_hydro_47"/>
    <property type="match status" value="1"/>
</dbReference>
<dbReference type="GO" id="GO:0016020">
    <property type="term" value="C:membrane"/>
    <property type="evidence" value="ECO:0007669"/>
    <property type="project" value="InterPro"/>
</dbReference>
<comment type="function">
    <text evidence="5">Involved in the endoplasmic reticulum-associated degradation (ERAD) pathway that targets misfolded glycoproteins for degradation in an N-glycan-dependent manner. May initiate ERAD by promoting the first mannose trimming step of ERAD substrates, from Man9GlcNAc2 to Man8GlcNAc2. Seems to recognize and bind to exposed hydrophobic regions in target proteins.</text>
</comment>
<proteinExistence type="evidence at transcript level"/>
<evidence type="ECO:0000256" key="4">
    <source>
        <dbReference type="ARBA" id="ARBA00023180"/>
    </source>
</evidence>
<keyword evidence="7" id="KW-0479">Metal-binding</keyword>
<feature type="non-terminal residue" evidence="10">
    <location>
        <position position="1"/>
    </location>
</feature>
<keyword evidence="3" id="KW-0256">Endoplasmic reticulum</keyword>
<dbReference type="GO" id="GO:1904154">
    <property type="term" value="P:positive regulation of retrograde protein transport, ER to cytosol"/>
    <property type="evidence" value="ECO:0007669"/>
    <property type="project" value="UniProtKB-ARBA"/>
</dbReference>
<feature type="active site" evidence="6">
    <location>
        <position position="407"/>
    </location>
</feature>
<keyword evidence="8" id="KW-0326">Glycosidase</keyword>
<dbReference type="GO" id="GO:0004571">
    <property type="term" value="F:mannosyl-oligosaccharide 1,2-alpha-mannosidase activity"/>
    <property type="evidence" value="ECO:0007669"/>
    <property type="project" value="InterPro"/>
</dbReference>
<dbReference type="PRINTS" id="PR00747">
    <property type="entry name" value="GLYHDRLASE47"/>
</dbReference>
<reference evidence="10" key="1">
    <citation type="submission" date="2013-07" db="EMBL/GenBank/DDBJ databases">
        <authorList>
            <person name="Geib S."/>
        </authorList>
    </citation>
    <scope>NUCLEOTIDE SEQUENCE</scope>
</reference>
<dbReference type="EMBL" id="GAMC01013936">
    <property type="protein sequence ID" value="JAB92619.1"/>
    <property type="molecule type" value="mRNA"/>
</dbReference>
<dbReference type="InterPro" id="IPR044674">
    <property type="entry name" value="EDEM1/2/3"/>
</dbReference>
<comment type="subcellular location">
    <subcellularLocation>
        <location evidence="1">Endoplasmic reticulum</location>
    </subcellularLocation>
</comment>
<evidence type="ECO:0000256" key="1">
    <source>
        <dbReference type="ARBA" id="ARBA00004240"/>
    </source>
</evidence>
<dbReference type="GO" id="GO:0005509">
    <property type="term" value="F:calcium ion binding"/>
    <property type="evidence" value="ECO:0007669"/>
    <property type="project" value="InterPro"/>
</dbReference>
<evidence type="ECO:0000313" key="10">
    <source>
        <dbReference type="EMBL" id="JAB92619.1"/>
    </source>
</evidence>
<evidence type="ECO:0000256" key="7">
    <source>
        <dbReference type="PIRSR" id="PIRSR601382-2"/>
    </source>
</evidence>
<feature type="compositionally biased region" description="Polar residues" evidence="9">
    <location>
        <begin position="575"/>
        <end position="587"/>
    </location>
</feature>
<dbReference type="OrthoDB" id="8118055at2759"/>
<evidence type="ECO:0000256" key="8">
    <source>
        <dbReference type="RuleBase" id="RU361193"/>
    </source>
</evidence>
<dbReference type="PANTHER" id="PTHR45679">
    <property type="entry name" value="ER DEGRADATION-ENHANCING ALPHA-MANNOSIDASE-LIKE PROTEIN 2"/>
    <property type="match status" value="1"/>
</dbReference>
<feature type="active site" description="Proton donor" evidence="6">
    <location>
        <position position="152"/>
    </location>
</feature>
<accession>W8BU24</accession>
<dbReference type="GO" id="GO:1904380">
    <property type="term" value="P:endoplasmic reticulum mannose trimming"/>
    <property type="evidence" value="ECO:0007669"/>
    <property type="project" value="InterPro"/>
</dbReference>
<dbReference type="GO" id="GO:0005975">
    <property type="term" value="P:carbohydrate metabolic process"/>
    <property type="evidence" value="ECO:0007669"/>
    <property type="project" value="InterPro"/>
</dbReference>
<dbReference type="PANTHER" id="PTHR45679:SF6">
    <property type="entry name" value="ER DEGRADATION-ENHANCING ALPHA-MANNOSIDASE-LIKE PROTEIN 2"/>
    <property type="match status" value="1"/>
</dbReference>
<dbReference type="AlphaFoldDB" id="W8BU24"/>
<dbReference type="EC" id="3.2.1.-" evidence="8"/>
<keyword evidence="7" id="KW-0106">Calcium</keyword>
<reference evidence="10" key="2">
    <citation type="journal article" date="2014" name="BMC Genomics">
        <title>A genomic perspective to assessing quality of mass-reared SIT flies used in Mediterranean fruit fly (Ceratitis capitata) eradication in California.</title>
        <authorList>
            <person name="Calla B."/>
            <person name="Hall B."/>
            <person name="Hou S."/>
            <person name="Geib S.M."/>
        </authorList>
    </citation>
    <scope>NUCLEOTIDE SEQUENCE</scope>
</reference>
<evidence type="ECO:0000256" key="5">
    <source>
        <dbReference type="ARBA" id="ARBA00054385"/>
    </source>
</evidence>
<dbReference type="InterPro" id="IPR012341">
    <property type="entry name" value="6hp_glycosidase-like_sf"/>
</dbReference>